<dbReference type="Proteomes" id="UP000652761">
    <property type="component" value="Unassembled WGS sequence"/>
</dbReference>
<feature type="non-terminal residue" evidence="2">
    <location>
        <position position="1"/>
    </location>
</feature>
<comment type="caution">
    <text evidence="2">The sequence shown here is derived from an EMBL/GenBank/DDBJ whole genome shotgun (WGS) entry which is preliminary data.</text>
</comment>
<evidence type="ECO:0000313" key="2">
    <source>
        <dbReference type="EMBL" id="MQM10650.1"/>
    </source>
</evidence>
<keyword evidence="3" id="KW-1185">Reference proteome</keyword>
<feature type="compositionally biased region" description="Low complexity" evidence="1">
    <location>
        <begin position="110"/>
        <end position="130"/>
    </location>
</feature>
<accession>A0A843X494</accession>
<dbReference type="EMBL" id="NMUH01004736">
    <property type="protein sequence ID" value="MQM10650.1"/>
    <property type="molecule type" value="Genomic_DNA"/>
</dbReference>
<organism evidence="2 3">
    <name type="scientific">Colocasia esculenta</name>
    <name type="common">Wild taro</name>
    <name type="synonym">Arum esculentum</name>
    <dbReference type="NCBI Taxonomy" id="4460"/>
    <lineage>
        <taxon>Eukaryota</taxon>
        <taxon>Viridiplantae</taxon>
        <taxon>Streptophyta</taxon>
        <taxon>Embryophyta</taxon>
        <taxon>Tracheophyta</taxon>
        <taxon>Spermatophyta</taxon>
        <taxon>Magnoliopsida</taxon>
        <taxon>Liliopsida</taxon>
        <taxon>Araceae</taxon>
        <taxon>Aroideae</taxon>
        <taxon>Colocasieae</taxon>
        <taxon>Colocasia</taxon>
    </lineage>
</organism>
<gene>
    <name evidence="2" type="ORF">Taro_043547</name>
</gene>
<name>A0A843X494_COLES</name>
<sequence length="142" mass="16541">MRSRRSNKPWHHRVLYFPHRRLWIMECSCKVWCRPCSRRPTPRLHSRPSWRLRQEGEMEQYLEEKKALQKRPTAKFQWQDKKKAVYQAPQRLITTSSAQRPQDQGLSETSAGSPAWSASPSNDSSSSASNRKTRKASSPSSS</sequence>
<proteinExistence type="predicted"/>
<reference evidence="2" key="1">
    <citation type="submission" date="2017-07" db="EMBL/GenBank/DDBJ databases">
        <title>Taro Niue Genome Assembly and Annotation.</title>
        <authorList>
            <person name="Atibalentja N."/>
            <person name="Keating K."/>
            <person name="Fields C.J."/>
        </authorList>
    </citation>
    <scope>NUCLEOTIDE SEQUENCE</scope>
    <source>
        <strain evidence="2">Niue_2</strain>
        <tissue evidence="2">Leaf</tissue>
    </source>
</reference>
<dbReference type="AlphaFoldDB" id="A0A843X494"/>
<protein>
    <submittedName>
        <fullName evidence="2">Uncharacterized protein</fullName>
    </submittedName>
</protein>
<evidence type="ECO:0000313" key="3">
    <source>
        <dbReference type="Proteomes" id="UP000652761"/>
    </source>
</evidence>
<feature type="region of interest" description="Disordered" evidence="1">
    <location>
        <begin position="89"/>
        <end position="142"/>
    </location>
</feature>
<evidence type="ECO:0000256" key="1">
    <source>
        <dbReference type="SAM" id="MobiDB-lite"/>
    </source>
</evidence>
<feature type="compositionally biased region" description="Polar residues" evidence="1">
    <location>
        <begin position="92"/>
        <end position="109"/>
    </location>
</feature>